<feature type="domain" description="Outer membrane protein assembly factor BamE" evidence="3">
    <location>
        <begin position="58"/>
        <end position="109"/>
    </location>
</feature>
<dbReference type="STRING" id="266748.HY04_05065"/>
<dbReference type="GO" id="GO:0019867">
    <property type="term" value="C:outer membrane"/>
    <property type="evidence" value="ECO:0007669"/>
    <property type="project" value="InterPro"/>
</dbReference>
<dbReference type="KEGG" id="cant:NCTC13489_02029"/>
<reference evidence="5 7" key="2">
    <citation type="submission" date="2018-12" db="EMBL/GenBank/DDBJ databases">
        <authorList>
            <consortium name="Pathogen Informatics"/>
        </authorList>
    </citation>
    <scope>NUCLEOTIDE SEQUENCE [LARGE SCALE GENOMIC DNA]</scope>
    <source>
        <strain evidence="5 7">NCTC13489</strain>
    </source>
</reference>
<proteinExistence type="predicted"/>
<evidence type="ECO:0000256" key="2">
    <source>
        <dbReference type="ARBA" id="ARBA00023136"/>
    </source>
</evidence>
<dbReference type="Pfam" id="PF04355">
    <property type="entry name" value="BamE"/>
    <property type="match status" value="1"/>
</dbReference>
<dbReference type="EMBL" id="JPEP01000002">
    <property type="protein sequence ID" value="KEY17908.1"/>
    <property type="molecule type" value="Genomic_DNA"/>
</dbReference>
<evidence type="ECO:0000313" key="6">
    <source>
        <dbReference type="Proteomes" id="UP000028349"/>
    </source>
</evidence>
<sequence>MKTSFLYIVILFIALSCGKVSHEKFNSENWKNSELNAEENWSLRWDMMNDLRNQYEIIGMNKTEVIKLLGNPESKTDTEYSYYLGYSKRGINTGNLTLTFDKNNKVTKIYVHHG</sequence>
<dbReference type="InterPro" id="IPR037873">
    <property type="entry name" value="BamE-like"/>
</dbReference>
<dbReference type="OrthoDB" id="2623622at2"/>
<dbReference type="InterPro" id="IPR007450">
    <property type="entry name" value="BamE_dom"/>
</dbReference>
<reference evidence="4 6" key="1">
    <citation type="submission" date="2014-07" db="EMBL/GenBank/DDBJ databases">
        <authorList>
            <person name="Pisani N.G."/>
            <person name="Newman J.D."/>
        </authorList>
    </citation>
    <scope>NUCLEOTIDE SEQUENCE [LARGE SCALE GENOMIC DNA]</scope>
    <source>
        <strain evidence="4 6">LMG 24720</strain>
    </source>
</reference>
<accession>A0A3S4YTV2</accession>
<dbReference type="Proteomes" id="UP000028349">
    <property type="component" value="Unassembled WGS sequence"/>
</dbReference>
<gene>
    <name evidence="4" type="ORF">HY04_05065</name>
    <name evidence="5" type="ORF">NCTC13489_02029</name>
</gene>
<keyword evidence="1" id="KW-0732">Signal</keyword>
<dbReference type="PROSITE" id="PS51257">
    <property type="entry name" value="PROKAR_LIPOPROTEIN"/>
    <property type="match status" value="1"/>
</dbReference>
<dbReference type="EMBL" id="LR134441">
    <property type="protein sequence ID" value="VEI00265.1"/>
    <property type="molecule type" value="Genomic_DNA"/>
</dbReference>
<keyword evidence="6" id="KW-1185">Reference proteome</keyword>
<dbReference type="RefSeq" id="WP_034717824.1">
    <property type="nucleotide sequence ID" value="NZ_FOIX01000001.1"/>
</dbReference>
<evidence type="ECO:0000256" key="1">
    <source>
        <dbReference type="ARBA" id="ARBA00022729"/>
    </source>
</evidence>
<dbReference type="AlphaFoldDB" id="A0A3S4YTV2"/>
<name>A0A3S4YTV2_9FLAO</name>
<organism evidence="5 7">
    <name type="scientific">Kaistella antarctica</name>
    <dbReference type="NCBI Taxonomy" id="266748"/>
    <lineage>
        <taxon>Bacteria</taxon>
        <taxon>Pseudomonadati</taxon>
        <taxon>Bacteroidota</taxon>
        <taxon>Flavobacteriia</taxon>
        <taxon>Flavobacteriales</taxon>
        <taxon>Weeksellaceae</taxon>
        <taxon>Chryseobacterium group</taxon>
        <taxon>Kaistella</taxon>
    </lineage>
</organism>
<protein>
    <submittedName>
        <fullName evidence="5">SmpA / OmlA family</fullName>
    </submittedName>
</protein>
<evidence type="ECO:0000313" key="7">
    <source>
        <dbReference type="Proteomes" id="UP000270036"/>
    </source>
</evidence>
<evidence type="ECO:0000313" key="4">
    <source>
        <dbReference type="EMBL" id="KEY17908.1"/>
    </source>
</evidence>
<evidence type="ECO:0000259" key="3">
    <source>
        <dbReference type="Pfam" id="PF04355"/>
    </source>
</evidence>
<dbReference type="Gene3D" id="3.30.1450.10">
    <property type="match status" value="1"/>
</dbReference>
<dbReference type="Proteomes" id="UP000270036">
    <property type="component" value="Chromosome"/>
</dbReference>
<evidence type="ECO:0000313" key="5">
    <source>
        <dbReference type="EMBL" id="VEI00265.1"/>
    </source>
</evidence>
<keyword evidence="2" id="KW-0472">Membrane</keyword>